<keyword evidence="3 5" id="KW-0368">Histidine biosynthesis</keyword>
<evidence type="ECO:0000256" key="1">
    <source>
        <dbReference type="ARBA" id="ARBA00009667"/>
    </source>
</evidence>
<dbReference type="HOGENOM" id="CLU_1045667_0_0_0"/>
<dbReference type="GO" id="GO:0000105">
    <property type="term" value="P:L-histidine biosynthetic process"/>
    <property type="evidence" value="ECO:0007669"/>
    <property type="project" value="UniProtKB-KW"/>
</dbReference>
<proteinExistence type="evidence at protein level"/>
<evidence type="ECO:0000313" key="7">
    <source>
        <dbReference type="Proteomes" id="UP000000845"/>
    </source>
</evidence>
<evidence type="ECO:0000256" key="2">
    <source>
        <dbReference type="ARBA" id="ARBA00022605"/>
    </source>
</evidence>
<evidence type="ECO:0008006" key="9">
    <source>
        <dbReference type="Google" id="ProtNLM"/>
    </source>
</evidence>
<dbReference type="RefSeq" id="WP_012862228.1">
    <property type="nucleotide sequence ID" value="NC_013517.1"/>
</dbReference>
<reference evidence="7" key="1">
    <citation type="submission" date="2009-09" db="EMBL/GenBank/DDBJ databases">
        <title>The complete chromosome of Sebaldella termitidis ATCC 33386.</title>
        <authorList>
            <consortium name="US DOE Joint Genome Institute (JGI-PGF)"/>
            <person name="Lucas S."/>
            <person name="Copeland A."/>
            <person name="Lapidus A."/>
            <person name="Glavina del Rio T."/>
            <person name="Dalin E."/>
            <person name="Tice H."/>
            <person name="Bruce D."/>
            <person name="Goodwin L."/>
            <person name="Pitluck S."/>
            <person name="Kyrpides N."/>
            <person name="Mavromatis K."/>
            <person name="Ivanova N."/>
            <person name="Mikhailova N."/>
            <person name="Sims D."/>
            <person name="Meincke L."/>
            <person name="Brettin T."/>
            <person name="Detter J.C."/>
            <person name="Han C."/>
            <person name="Larimer F."/>
            <person name="Land M."/>
            <person name="Hauser L."/>
            <person name="Markowitz V."/>
            <person name="Cheng J.F."/>
            <person name="Hugenholtz P."/>
            <person name="Woyke T."/>
            <person name="Wu D."/>
            <person name="Eisen J.A."/>
        </authorList>
    </citation>
    <scope>NUCLEOTIDE SEQUENCE [LARGE SCALE GENOMIC DNA]</scope>
    <source>
        <strain evidence="7">ATCC 33386 / NCTC 11300</strain>
    </source>
</reference>
<name>D1AMR0_SEBTE</name>
<dbReference type="Pfam" id="PF00977">
    <property type="entry name" value="His_biosynth"/>
    <property type="match status" value="1"/>
</dbReference>
<dbReference type="SMR" id="D1AMR0"/>
<feature type="binding site" evidence="8">
    <location>
        <position position="137"/>
    </location>
    <ligand>
        <name>Mg(2+)</name>
        <dbReference type="ChEBI" id="CHEBI:18420"/>
    </ligand>
</feature>
<keyword evidence="7" id="KW-1185">Reference proteome</keyword>
<sequence length="283" mass="30294">MILGDSEQKRRKALKKVLDAVEEHGGTTILSTGITGDDARIARAAVAGGARLLEPNHPAVALARGHKGVITMHAAEQVRHEIPLDEMLKVTQGVRNVVGEDIYITVGVPGGFTEILPLELKEEDFFKIAMSGADGVHIHKSTLEDLKDVVKYAHKYGLLVDAYIGHPDDLHTFGISARTPEEVAEAAKEMEKIGVDMIGLMTGMSYEGTAAGEIHPVIKERLSALVSSVKVPTLAEGGINDTNYVAFKDTGVNILVIGTSIDNVVSEAATNVVKKFLSLKKQA</sequence>
<dbReference type="InterPro" id="IPR006062">
    <property type="entry name" value="His_biosynth"/>
</dbReference>
<dbReference type="InterPro" id="IPR013785">
    <property type="entry name" value="Aldolase_TIM"/>
</dbReference>
<keyword evidence="8" id="KW-0002">3D-structure</keyword>
<reference evidence="8" key="3">
    <citation type="submission" date="2013-09" db="PDB data bank">
        <title>Crystal Structure of Uncharacterized TIM Barrel Protein with the Conserved Phosphate Binding Site fromSebaldella termitidis.</title>
        <authorList>
            <person name="Kim Y."/>
            <person name="Holowicki J."/>
            <person name="Endres M."/>
            <person name="Joachimiak A."/>
        </authorList>
    </citation>
    <scope>X-RAY CRYSTALLOGRAPHY (1.84 ANGSTROMS) IN COMPLEX WITH MG(2+)</scope>
</reference>
<organism evidence="6 7">
    <name type="scientific">Sebaldella termitidis (strain ATCC 33386 / NCTC 11300)</name>
    <dbReference type="NCBI Taxonomy" id="526218"/>
    <lineage>
        <taxon>Bacteria</taxon>
        <taxon>Fusobacteriati</taxon>
        <taxon>Fusobacteriota</taxon>
        <taxon>Fusobacteriia</taxon>
        <taxon>Fusobacteriales</taxon>
        <taxon>Leptotrichiaceae</taxon>
        <taxon>Sebaldella</taxon>
    </lineage>
</organism>
<accession>D1AMR0</accession>
<dbReference type="eggNOG" id="COG0107">
    <property type="taxonomic scope" value="Bacteria"/>
</dbReference>
<evidence type="ECO:0000256" key="3">
    <source>
        <dbReference type="ARBA" id="ARBA00023102"/>
    </source>
</evidence>
<comment type="similarity">
    <text evidence="1 5">Belongs to the HisA/HisF family.</text>
</comment>
<reference evidence="6 7" key="2">
    <citation type="journal article" date="2010" name="Stand. Genomic Sci.">
        <title>Complete genome sequence of Sebaldella termitidis type strain (NCTC 11300).</title>
        <authorList>
            <person name="Harmon-Smith M."/>
            <person name="Celia L."/>
            <person name="Chertkov O."/>
            <person name="Lapidus A."/>
            <person name="Copeland A."/>
            <person name="Glavina Del Rio T."/>
            <person name="Nolan M."/>
            <person name="Lucas S."/>
            <person name="Tice H."/>
            <person name="Cheng J.F."/>
            <person name="Han C."/>
            <person name="Detter J.C."/>
            <person name="Bruce D."/>
            <person name="Goodwin L."/>
            <person name="Pitluck S."/>
            <person name="Pati A."/>
            <person name="Liolios K."/>
            <person name="Ivanova N."/>
            <person name="Mavromatis K."/>
            <person name="Mikhailova N."/>
            <person name="Chen A."/>
            <person name="Palaniappan K."/>
            <person name="Land M."/>
            <person name="Hauser L."/>
            <person name="Chang Y.J."/>
            <person name="Jeffries C.D."/>
            <person name="Brettin T."/>
            <person name="Goker M."/>
            <person name="Beck B."/>
            <person name="Bristow J."/>
            <person name="Eisen J.A."/>
            <person name="Markowitz V."/>
            <person name="Hugenholtz P."/>
            <person name="Kyrpides N.C."/>
            <person name="Klenk H.P."/>
            <person name="Chen F."/>
        </authorList>
    </citation>
    <scope>NUCLEOTIDE SEQUENCE [LARGE SCALE GENOMIC DNA]</scope>
    <source>
        <strain evidence="7">ATCC 33386 / NCTC 11300</strain>
    </source>
</reference>
<protein>
    <recommendedName>
        <fullName evidence="9">Histidine biosynthesis protein</fullName>
    </recommendedName>
</protein>
<keyword evidence="8" id="KW-0479">Metal-binding</keyword>
<evidence type="ECO:0000313" key="6">
    <source>
        <dbReference type="EMBL" id="ACZ09634.1"/>
    </source>
</evidence>
<keyword evidence="2 5" id="KW-0028">Amino-acid biosynthesis</keyword>
<dbReference type="InterPro" id="IPR011060">
    <property type="entry name" value="RibuloseP-bd_barrel"/>
</dbReference>
<dbReference type="PDBsum" id="4ML9"/>
<dbReference type="STRING" id="526218.Sterm_2790"/>
<dbReference type="SUPFAM" id="SSF51366">
    <property type="entry name" value="Ribulose-phoshate binding barrel"/>
    <property type="match status" value="1"/>
</dbReference>
<dbReference type="GO" id="GO:0046872">
    <property type="term" value="F:metal ion binding"/>
    <property type="evidence" value="ECO:0007669"/>
    <property type="project" value="UniProtKB-KW"/>
</dbReference>
<evidence type="ECO:0007829" key="8">
    <source>
        <dbReference type="PDB" id="4ML9"/>
    </source>
</evidence>
<feature type="binding site" evidence="8">
    <location>
        <position position="139"/>
    </location>
    <ligand>
        <name>Mg(2+)</name>
        <dbReference type="ChEBI" id="CHEBI:18420"/>
    </ligand>
</feature>
<comment type="pathway">
    <text evidence="4">Amino-acid biosynthesis.</text>
</comment>
<feature type="binding site" evidence="8">
    <location>
        <position position="236"/>
    </location>
    <ligand>
        <name>Mg(2+)</name>
        <dbReference type="ChEBI" id="CHEBI:18420"/>
    </ligand>
</feature>
<evidence type="ECO:0000256" key="5">
    <source>
        <dbReference type="RuleBase" id="RU003657"/>
    </source>
</evidence>
<dbReference type="EMBL" id="CP001739">
    <property type="protein sequence ID" value="ACZ09634.1"/>
    <property type="molecule type" value="Genomic_DNA"/>
</dbReference>
<dbReference type="PDB" id="4ML9">
    <property type="method" value="X-ray"/>
    <property type="resolution" value="1.84 A"/>
    <property type="chains" value="A/B=1-283"/>
</dbReference>
<dbReference type="AlphaFoldDB" id="D1AMR0"/>
<evidence type="ECO:0000256" key="4">
    <source>
        <dbReference type="ARBA" id="ARBA00029440"/>
    </source>
</evidence>
<dbReference type="Gene3D" id="3.20.20.70">
    <property type="entry name" value="Aldolase class I"/>
    <property type="match status" value="1"/>
</dbReference>
<gene>
    <name evidence="6" type="ordered locus">Sterm_2790</name>
</gene>
<dbReference type="Proteomes" id="UP000000845">
    <property type="component" value="Chromosome"/>
</dbReference>
<dbReference type="KEGG" id="str:Sterm_2790"/>
<dbReference type="EvolutionaryTrace" id="D1AMR0"/>